<accession>A0ABT1X8V3</accession>
<name>A0ABT1X8V3_9PROT</name>
<gene>
    <name evidence="2" type="ORF">NRP21_15210</name>
</gene>
<comment type="caution">
    <text evidence="2">The sequence shown here is derived from an EMBL/GenBank/DDBJ whole genome shotgun (WGS) entry which is preliminary data.</text>
</comment>
<sequence>MSEDTGIAALLRRNLHEVFGERDAARRRAAIAELYAEDLVFADPHGTQHGQAALDKAVERLHEELPGFVFTETGPAQAVEGAGRLAWGFGPPGQPPRVTGLDVVLVREGRITSLFTFLDPTAG</sequence>
<feature type="domain" description="SnoaL-like" evidence="1">
    <location>
        <begin position="17"/>
        <end position="113"/>
    </location>
</feature>
<keyword evidence="3" id="KW-1185">Reference proteome</keyword>
<evidence type="ECO:0000313" key="2">
    <source>
        <dbReference type="EMBL" id="MCR0983404.1"/>
    </source>
</evidence>
<dbReference type="Pfam" id="PF12680">
    <property type="entry name" value="SnoaL_2"/>
    <property type="match status" value="1"/>
</dbReference>
<dbReference type="SUPFAM" id="SSF54427">
    <property type="entry name" value="NTF2-like"/>
    <property type="match status" value="1"/>
</dbReference>
<dbReference type="RefSeq" id="WP_257717072.1">
    <property type="nucleotide sequence ID" value="NZ_JANJOU010000012.1"/>
</dbReference>
<proteinExistence type="predicted"/>
<dbReference type="InterPro" id="IPR032710">
    <property type="entry name" value="NTF2-like_dom_sf"/>
</dbReference>
<dbReference type="InterPro" id="IPR037401">
    <property type="entry name" value="SnoaL-like"/>
</dbReference>
<evidence type="ECO:0000313" key="3">
    <source>
        <dbReference type="Proteomes" id="UP001524642"/>
    </source>
</evidence>
<reference evidence="2 3" key="1">
    <citation type="submission" date="2022-06" db="EMBL/GenBank/DDBJ databases">
        <title>Roseomonas CN29.</title>
        <authorList>
            <person name="Cheng Y."/>
            <person name="He X."/>
        </authorList>
    </citation>
    <scope>NUCLEOTIDE SEQUENCE [LARGE SCALE GENOMIC DNA]</scope>
    <source>
        <strain evidence="2 3">CN29</strain>
    </source>
</reference>
<protein>
    <submittedName>
        <fullName evidence="2">Nuclear transport factor 2 family protein</fullName>
    </submittedName>
</protein>
<evidence type="ECO:0000259" key="1">
    <source>
        <dbReference type="Pfam" id="PF12680"/>
    </source>
</evidence>
<dbReference type="EMBL" id="JANJOU010000012">
    <property type="protein sequence ID" value="MCR0983404.1"/>
    <property type="molecule type" value="Genomic_DNA"/>
</dbReference>
<dbReference type="Proteomes" id="UP001524642">
    <property type="component" value="Unassembled WGS sequence"/>
</dbReference>
<dbReference type="Gene3D" id="3.10.450.50">
    <property type="match status" value="1"/>
</dbReference>
<organism evidence="2 3">
    <name type="scientific">Roseomonas populi</name>
    <dbReference type="NCBI Taxonomy" id="3121582"/>
    <lineage>
        <taxon>Bacteria</taxon>
        <taxon>Pseudomonadati</taxon>
        <taxon>Pseudomonadota</taxon>
        <taxon>Alphaproteobacteria</taxon>
        <taxon>Acetobacterales</taxon>
        <taxon>Roseomonadaceae</taxon>
        <taxon>Roseomonas</taxon>
    </lineage>
</organism>